<dbReference type="Proteomes" id="UP000694941">
    <property type="component" value="Unplaced"/>
</dbReference>
<dbReference type="RefSeq" id="XP_022245468.1">
    <property type="nucleotide sequence ID" value="XM_022389760.1"/>
</dbReference>
<evidence type="ECO:0000313" key="3">
    <source>
        <dbReference type="RefSeq" id="XP_022245468.1"/>
    </source>
</evidence>
<name>A0ABM1SPB2_LIMPO</name>
<feature type="signal peptide" evidence="1">
    <location>
        <begin position="1"/>
        <end position="20"/>
    </location>
</feature>
<proteinExistence type="predicted"/>
<protein>
    <submittedName>
        <fullName evidence="3">Uncharacterized protein LOC111086547</fullName>
    </submittedName>
</protein>
<keyword evidence="1" id="KW-0732">Signal</keyword>
<evidence type="ECO:0000256" key="1">
    <source>
        <dbReference type="SAM" id="SignalP"/>
    </source>
</evidence>
<gene>
    <name evidence="3" type="primary">LOC111086547</name>
</gene>
<sequence>MKIVYSLLVLFFFQWEYSSSEGFFIKVSKSVHGLGLLRHAAYYRTYYFSYGFYPIYRNGYYYRHHHVWRRSTEEEVKSGQEVLSIQEIFRDISSNDEYQCLIRMMCEMGINPYTYGQFGVDMSSLLRNVYDPDPNYQKYQNSFLLGDRSKSTAICTDNFPTCTATSEELRMYATTD</sequence>
<reference evidence="3" key="1">
    <citation type="submission" date="2025-08" db="UniProtKB">
        <authorList>
            <consortium name="RefSeq"/>
        </authorList>
    </citation>
    <scope>IDENTIFICATION</scope>
    <source>
        <tissue evidence="3">Muscle</tissue>
    </source>
</reference>
<evidence type="ECO:0000313" key="2">
    <source>
        <dbReference type="Proteomes" id="UP000694941"/>
    </source>
</evidence>
<accession>A0ABM1SPB2</accession>
<organism evidence="2 3">
    <name type="scientific">Limulus polyphemus</name>
    <name type="common">Atlantic horseshoe crab</name>
    <dbReference type="NCBI Taxonomy" id="6850"/>
    <lineage>
        <taxon>Eukaryota</taxon>
        <taxon>Metazoa</taxon>
        <taxon>Ecdysozoa</taxon>
        <taxon>Arthropoda</taxon>
        <taxon>Chelicerata</taxon>
        <taxon>Merostomata</taxon>
        <taxon>Xiphosura</taxon>
        <taxon>Limulidae</taxon>
        <taxon>Limulus</taxon>
    </lineage>
</organism>
<feature type="chain" id="PRO_5045315202" evidence="1">
    <location>
        <begin position="21"/>
        <end position="176"/>
    </location>
</feature>
<keyword evidence="2" id="KW-1185">Reference proteome</keyword>
<dbReference type="GeneID" id="111086547"/>